<dbReference type="PANTHER" id="PTHR33204:SF18">
    <property type="entry name" value="TRANSCRIPTIONAL REGULATORY PROTEIN"/>
    <property type="match status" value="1"/>
</dbReference>
<feature type="domain" description="HTH hxlR-type" evidence="4">
    <location>
        <begin position="39"/>
        <end position="138"/>
    </location>
</feature>
<dbReference type="PANTHER" id="PTHR33204">
    <property type="entry name" value="TRANSCRIPTIONAL REGULATOR, MARR FAMILY"/>
    <property type="match status" value="1"/>
</dbReference>
<dbReference type="PROSITE" id="PS51118">
    <property type="entry name" value="HTH_HXLR"/>
    <property type="match status" value="1"/>
</dbReference>
<dbReference type="AlphaFoldDB" id="A0A1X7JHC9"/>
<keyword evidence="3" id="KW-0804">Transcription</keyword>
<protein>
    <submittedName>
        <fullName evidence="5">Transcriptional regulator, HxlR family</fullName>
    </submittedName>
</protein>
<gene>
    <name evidence="5" type="ORF">SAMN06296010_1391</name>
</gene>
<evidence type="ECO:0000259" key="4">
    <source>
        <dbReference type="PROSITE" id="PS51118"/>
    </source>
</evidence>
<keyword evidence="1" id="KW-0805">Transcription regulation</keyword>
<dbReference type="InterPro" id="IPR036390">
    <property type="entry name" value="WH_DNA-bd_sf"/>
</dbReference>
<dbReference type="Proteomes" id="UP000193244">
    <property type="component" value="Unassembled WGS sequence"/>
</dbReference>
<dbReference type="GO" id="GO:0003677">
    <property type="term" value="F:DNA binding"/>
    <property type="evidence" value="ECO:0007669"/>
    <property type="project" value="UniProtKB-KW"/>
</dbReference>
<organism evidence="5 6">
    <name type="scientific">Agreia pratensis</name>
    <dbReference type="NCBI Taxonomy" id="150121"/>
    <lineage>
        <taxon>Bacteria</taxon>
        <taxon>Bacillati</taxon>
        <taxon>Actinomycetota</taxon>
        <taxon>Actinomycetes</taxon>
        <taxon>Micrococcales</taxon>
        <taxon>Microbacteriaceae</taxon>
        <taxon>Agreia</taxon>
    </lineage>
</organism>
<sequence length="181" mass="20140">MSIFFLGWNSQPSTLGSDIKPRWYPLNMTTSVLGKDPLCPVARSLEVLGEKWTILVVREALAGVTRFSDFQQRLGVAKDVLAARLSTLVEFDVLEKRSYRAEGERERSEYLLTDAGRDLGLVLASMAQWSDRHRPTGFGPVVEHRETATNDTLHIAFVTSGGREVAPDAVERVTVPARSPR</sequence>
<dbReference type="InterPro" id="IPR002577">
    <property type="entry name" value="HTH_HxlR"/>
</dbReference>
<name>A0A1X7JHC9_9MICO</name>
<evidence type="ECO:0000256" key="2">
    <source>
        <dbReference type="ARBA" id="ARBA00023125"/>
    </source>
</evidence>
<reference evidence="6" key="1">
    <citation type="submission" date="2017-04" db="EMBL/GenBank/DDBJ databases">
        <authorList>
            <person name="Varghese N."/>
            <person name="Submissions S."/>
        </authorList>
    </citation>
    <scope>NUCLEOTIDE SEQUENCE [LARGE SCALE GENOMIC DNA]</scope>
    <source>
        <strain evidence="6">VKM Ac-2510</strain>
    </source>
</reference>
<dbReference type="Gene3D" id="1.10.10.10">
    <property type="entry name" value="Winged helix-like DNA-binding domain superfamily/Winged helix DNA-binding domain"/>
    <property type="match status" value="1"/>
</dbReference>
<evidence type="ECO:0000313" key="5">
    <source>
        <dbReference type="EMBL" id="SMG27084.1"/>
    </source>
</evidence>
<dbReference type="SUPFAM" id="SSF46785">
    <property type="entry name" value="Winged helix' DNA-binding domain"/>
    <property type="match status" value="1"/>
</dbReference>
<dbReference type="EMBL" id="FXAY01000002">
    <property type="protein sequence ID" value="SMG27084.1"/>
    <property type="molecule type" value="Genomic_DNA"/>
</dbReference>
<proteinExistence type="predicted"/>
<keyword evidence="6" id="KW-1185">Reference proteome</keyword>
<evidence type="ECO:0000313" key="6">
    <source>
        <dbReference type="Proteomes" id="UP000193244"/>
    </source>
</evidence>
<evidence type="ECO:0000256" key="1">
    <source>
        <dbReference type="ARBA" id="ARBA00023015"/>
    </source>
</evidence>
<dbReference type="Pfam" id="PF01638">
    <property type="entry name" value="HxlR"/>
    <property type="match status" value="1"/>
</dbReference>
<keyword evidence="2" id="KW-0238">DNA-binding</keyword>
<dbReference type="InterPro" id="IPR036388">
    <property type="entry name" value="WH-like_DNA-bd_sf"/>
</dbReference>
<dbReference type="STRING" id="150121.SAMN06296010_1391"/>
<accession>A0A1X7JHC9</accession>
<evidence type="ECO:0000256" key="3">
    <source>
        <dbReference type="ARBA" id="ARBA00023163"/>
    </source>
</evidence>